<reference evidence="5 6" key="1">
    <citation type="submission" date="2017-09" db="EMBL/GenBank/DDBJ databases">
        <authorList>
            <person name="Zhang H."/>
            <person name="Hu S."/>
            <person name="Xu J."/>
            <person name="He Z."/>
        </authorList>
    </citation>
    <scope>NUCLEOTIDE SEQUENCE [LARGE SCALE GENOMIC DNA]</scope>
    <source>
        <strain evidence="5 6">TXX3120</strain>
    </source>
</reference>
<accession>A0A494V197</accession>
<dbReference type="SUPFAM" id="SSF81995">
    <property type="entry name" value="beta-sandwich domain of Sec23/24"/>
    <property type="match status" value="1"/>
</dbReference>
<keyword evidence="2" id="KW-1133">Transmembrane helix</keyword>
<gene>
    <name evidence="5" type="ORF">CNQ36_23065</name>
</gene>
<evidence type="ECO:0000256" key="1">
    <source>
        <dbReference type="SAM" id="MobiDB-lite"/>
    </source>
</evidence>
<dbReference type="InterPro" id="IPR026004">
    <property type="entry name" value="Septum_form"/>
</dbReference>
<feature type="domain" description="Septum formation-related" evidence="4">
    <location>
        <begin position="151"/>
        <end position="259"/>
    </location>
</feature>
<feature type="region of interest" description="Disordered" evidence="1">
    <location>
        <begin position="369"/>
        <end position="404"/>
    </location>
</feature>
<dbReference type="AlphaFoldDB" id="A0A494V197"/>
<dbReference type="Proteomes" id="UP000282170">
    <property type="component" value="Chromosome"/>
</dbReference>
<organism evidence="5 6">
    <name type="scientific">Streptomyces fungicidicus</name>
    <dbReference type="NCBI Taxonomy" id="68203"/>
    <lineage>
        <taxon>Bacteria</taxon>
        <taxon>Bacillati</taxon>
        <taxon>Actinomycetota</taxon>
        <taxon>Actinomycetes</taxon>
        <taxon>Kitasatosporales</taxon>
        <taxon>Streptomycetaceae</taxon>
        <taxon>Streptomyces</taxon>
    </lineage>
</organism>
<dbReference type="EMBL" id="CP023407">
    <property type="protein sequence ID" value="AYL39645.1"/>
    <property type="molecule type" value="Genomic_DNA"/>
</dbReference>
<feature type="domain" description="DUF4190" evidence="3">
    <location>
        <begin position="68"/>
        <end position="122"/>
    </location>
</feature>
<keyword evidence="6" id="KW-1185">Reference proteome</keyword>
<dbReference type="Pfam" id="PF13845">
    <property type="entry name" value="Septum_form"/>
    <property type="match status" value="1"/>
</dbReference>
<feature type="region of interest" description="Disordered" evidence="1">
    <location>
        <begin position="1"/>
        <end position="38"/>
    </location>
</feature>
<keyword evidence="2" id="KW-0472">Membrane</keyword>
<dbReference type="KEGG" id="sfug:CNQ36_23065"/>
<evidence type="ECO:0000313" key="5">
    <source>
        <dbReference type="EMBL" id="AYL39645.1"/>
    </source>
</evidence>
<dbReference type="RefSeq" id="WP_121548563.1">
    <property type="nucleotide sequence ID" value="NZ_CP023407.1"/>
</dbReference>
<feature type="compositionally biased region" description="Pro residues" evidence="1">
    <location>
        <begin position="1"/>
        <end position="24"/>
    </location>
</feature>
<evidence type="ECO:0008006" key="7">
    <source>
        <dbReference type="Google" id="ProtNLM"/>
    </source>
</evidence>
<feature type="transmembrane region" description="Helical" evidence="2">
    <location>
        <begin position="104"/>
        <end position="123"/>
    </location>
</feature>
<keyword evidence="2" id="KW-0812">Transmembrane</keyword>
<sequence>MSIPPPYGPPHTPDPQEPQGPPGQYPAHQAQGPYPPPQFPYGGQPGFAPYGLYGPYGPRPPAAVNGVAVAALVLGVLCFLPAVGLVLGLVALRQIKRRGERGRGMAVAGAVLSSAGLALWVAALSTGVASDVWEGLKDGARGGSVLELDKGDCFNSPGGLGGWTTDADLVPCAREHDGEVFAVIDLPDGGYPGDDSLTDTADERCYDLQDAYVMDAWALPGHVDVYYLVPSRVSWRYGDREITCLLGNRDPGGTLTGSLRRDATTLDAHQLAYLEAVAVLNSAMEQAPEAESVEEDLPGHREWAEKIAAALGEQTGMLREHEWPAGARQPVRELAAGLDEAREEWTKAAGADDVDTYYEHYDRGWELTDPEDSVTAREALGLATTPPAYDEEAENDTGGGEMKV</sequence>
<dbReference type="Pfam" id="PF13828">
    <property type="entry name" value="DUF4190"/>
    <property type="match status" value="1"/>
</dbReference>
<feature type="transmembrane region" description="Helical" evidence="2">
    <location>
        <begin position="67"/>
        <end position="92"/>
    </location>
</feature>
<evidence type="ECO:0000259" key="4">
    <source>
        <dbReference type="Pfam" id="PF13845"/>
    </source>
</evidence>
<proteinExistence type="predicted"/>
<name>A0A494V197_9ACTN</name>
<evidence type="ECO:0000313" key="6">
    <source>
        <dbReference type="Proteomes" id="UP000282170"/>
    </source>
</evidence>
<dbReference type="GeneID" id="93885730"/>
<evidence type="ECO:0000259" key="3">
    <source>
        <dbReference type="Pfam" id="PF13828"/>
    </source>
</evidence>
<dbReference type="InterPro" id="IPR025241">
    <property type="entry name" value="DUF4190"/>
</dbReference>
<protein>
    <recommendedName>
        <fullName evidence="7">DUF4190 domain-containing protein</fullName>
    </recommendedName>
</protein>
<evidence type="ECO:0000256" key="2">
    <source>
        <dbReference type="SAM" id="Phobius"/>
    </source>
</evidence>